<reference evidence="2" key="1">
    <citation type="journal article" date="2023" name="Plant J.">
        <title>The genome of the king protea, Protea cynaroides.</title>
        <authorList>
            <person name="Chang J."/>
            <person name="Duong T.A."/>
            <person name="Schoeman C."/>
            <person name="Ma X."/>
            <person name="Roodt D."/>
            <person name="Barker N."/>
            <person name="Li Z."/>
            <person name="Van de Peer Y."/>
            <person name="Mizrachi E."/>
        </authorList>
    </citation>
    <scope>NUCLEOTIDE SEQUENCE</scope>
    <source>
        <tissue evidence="2">Young leaves</tissue>
    </source>
</reference>
<evidence type="ECO:0008006" key="4">
    <source>
        <dbReference type="Google" id="ProtNLM"/>
    </source>
</evidence>
<dbReference type="AlphaFoldDB" id="A0A9Q0QZ63"/>
<evidence type="ECO:0000256" key="1">
    <source>
        <dbReference type="SAM" id="MobiDB-lite"/>
    </source>
</evidence>
<proteinExistence type="predicted"/>
<evidence type="ECO:0000313" key="3">
    <source>
        <dbReference type="Proteomes" id="UP001141806"/>
    </source>
</evidence>
<dbReference type="EMBL" id="JAMYWD010000003">
    <property type="protein sequence ID" value="KAJ4977099.1"/>
    <property type="molecule type" value="Genomic_DNA"/>
</dbReference>
<comment type="caution">
    <text evidence="2">The sequence shown here is derived from an EMBL/GenBank/DDBJ whole genome shotgun (WGS) entry which is preliminary data.</text>
</comment>
<accession>A0A9Q0QZ63</accession>
<dbReference type="Proteomes" id="UP001141806">
    <property type="component" value="Unassembled WGS sequence"/>
</dbReference>
<evidence type="ECO:0000313" key="2">
    <source>
        <dbReference type="EMBL" id="KAJ4977099.1"/>
    </source>
</evidence>
<keyword evidence="3" id="KW-1185">Reference proteome</keyword>
<gene>
    <name evidence="2" type="ORF">NE237_002205</name>
</gene>
<sequence>MSTGGYRPSVPGAGITDGDKGYGRGSGRNPNAIVLWDQERFARVDDEWQSEFDGDLMENVWKVFDGLNRRSLSNNDHGYNVEGMRVPSLVVESGNLTRGLGANNSMKVAVRFPHGVQGTATMSLITNPVTAVDLNVQSVALGPSLMPTPLMQANSAGIQGDNQLLGVAPVGKSVDRVDVPADANLDPAARCFLCGSFGHQLESCKSKVVADQEAGLNRDAHMMQNQNVHGSSMATDPVPDPSREDMGRWEDVEDDESEAQEYEMLGVVEPASHDATAAGGLEILFIPGVPVAINNGLVHILSANGIAANPTFRVPRLVAMEGDPQESFDESFEEFNYK</sequence>
<name>A0A9Q0QZ63_9MAGN</name>
<feature type="region of interest" description="Disordered" evidence="1">
    <location>
        <begin position="1"/>
        <end position="29"/>
    </location>
</feature>
<protein>
    <recommendedName>
        <fullName evidence="4">CCHC-type domain-containing protein</fullName>
    </recommendedName>
</protein>
<organism evidence="2 3">
    <name type="scientific">Protea cynaroides</name>
    <dbReference type="NCBI Taxonomy" id="273540"/>
    <lineage>
        <taxon>Eukaryota</taxon>
        <taxon>Viridiplantae</taxon>
        <taxon>Streptophyta</taxon>
        <taxon>Embryophyta</taxon>
        <taxon>Tracheophyta</taxon>
        <taxon>Spermatophyta</taxon>
        <taxon>Magnoliopsida</taxon>
        <taxon>Proteales</taxon>
        <taxon>Proteaceae</taxon>
        <taxon>Protea</taxon>
    </lineage>
</organism>